<dbReference type="AlphaFoldDB" id="A0A1M5JMZ7"/>
<dbReference type="Pfam" id="PF13150">
    <property type="entry name" value="TraL_transposon"/>
    <property type="match status" value="1"/>
</dbReference>
<evidence type="ECO:0000313" key="3">
    <source>
        <dbReference type="Proteomes" id="UP000184480"/>
    </source>
</evidence>
<protein>
    <recommendedName>
        <fullName evidence="4">DUF3989 domain-containing protein</fullName>
    </recommendedName>
</protein>
<evidence type="ECO:0000313" key="2">
    <source>
        <dbReference type="EMBL" id="SHG41765.1"/>
    </source>
</evidence>
<proteinExistence type="predicted"/>
<dbReference type="STRING" id="1346286.SAMN05444362_12613"/>
<evidence type="ECO:0000256" key="1">
    <source>
        <dbReference type="SAM" id="Phobius"/>
    </source>
</evidence>
<dbReference type="EMBL" id="FQUC01000026">
    <property type="protein sequence ID" value="SHG41765.1"/>
    <property type="molecule type" value="Genomic_DNA"/>
</dbReference>
<sequence length="130" mass="15060">MNNMKEQLKELGYWLEGKLKDLCGELTPDKRIVTILIMLLILTIGNLYFTFSTIYNWGKESERKKHPGIEHIERLEIPGNRKEGFIDSEIDKSAFDSIKAIKPARDDYSGNVKPTNFKDYELKYTTEAKA</sequence>
<accession>A0A1M5JMZ7</accession>
<reference evidence="3" key="1">
    <citation type="submission" date="2016-11" db="EMBL/GenBank/DDBJ databases">
        <authorList>
            <person name="Varghese N."/>
            <person name="Submissions S."/>
        </authorList>
    </citation>
    <scope>NUCLEOTIDE SEQUENCE [LARGE SCALE GENOMIC DNA]</scope>
    <source>
        <strain evidence="3">DSM 27370</strain>
    </source>
</reference>
<feature type="transmembrane region" description="Helical" evidence="1">
    <location>
        <begin position="32"/>
        <end position="55"/>
    </location>
</feature>
<keyword evidence="1" id="KW-0812">Transmembrane</keyword>
<name>A0A1M5JMZ7_9BACT</name>
<keyword evidence="1" id="KW-1133">Transmembrane helix</keyword>
<keyword evidence="1" id="KW-0472">Membrane</keyword>
<gene>
    <name evidence="2" type="ORF">SAMN05444362_12613</name>
</gene>
<dbReference type="Proteomes" id="UP000184480">
    <property type="component" value="Unassembled WGS sequence"/>
</dbReference>
<evidence type="ECO:0008006" key="4">
    <source>
        <dbReference type="Google" id="ProtNLM"/>
    </source>
</evidence>
<keyword evidence="3" id="KW-1185">Reference proteome</keyword>
<dbReference type="RefSeq" id="WP_236689424.1">
    <property type="nucleotide sequence ID" value="NZ_BBXL01000059.1"/>
</dbReference>
<organism evidence="2 3">
    <name type="scientific">Dysgonomonas macrotermitis</name>
    <dbReference type="NCBI Taxonomy" id="1346286"/>
    <lineage>
        <taxon>Bacteria</taxon>
        <taxon>Pseudomonadati</taxon>
        <taxon>Bacteroidota</taxon>
        <taxon>Bacteroidia</taxon>
        <taxon>Bacteroidales</taxon>
        <taxon>Dysgonomonadaceae</taxon>
        <taxon>Dysgonomonas</taxon>
    </lineage>
</organism>
<dbReference type="InterPro" id="IPR025050">
    <property type="entry name" value="TraL_transposon"/>
</dbReference>